<evidence type="ECO:0000259" key="2">
    <source>
        <dbReference type="PROSITE" id="PS51134"/>
    </source>
</evidence>
<evidence type="ECO:0000313" key="3">
    <source>
        <dbReference type="EMBL" id="MCC2126147.1"/>
    </source>
</evidence>
<accession>A0AAE3A7S1</accession>
<name>A0AAE3A7S1_9FIRM</name>
<protein>
    <submittedName>
        <fullName evidence="3">Zinc-ribbon domain-containing protein</fullName>
    </submittedName>
</protein>
<dbReference type="RefSeq" id="WP_308459296.1">
    <property type="nucleotide sequence ID" value="NZ_JAJEPS010000006.1"/>
</dbReference>
<evidence type="ECO:0000313" key="4">
    <source>
        <dbReference type="Proteomes" id="UP001198220"/>
    </source>
</evidence>
<dbReference type="InterPro" id="IPR025874">
    <property type="entry name" value="DZR"/>
</dbReference>
<dbReference type="Proteomes" id="UP001198220">
    <property type="component" value="Unassembled WGS sequence"/>
</dbReference>
<feature type="coiled-coil region" evidence="1">
    <location>
        <begin position="2"/>
        <end position="29"/>
    </location>
</feature>
<dbReference type="Pfam" id="PF12773">
    <property type="entry name" value="DZR"/>
    <property type="match status" value="1"/>
</dbReference>
<sequence>MEKSQNNKIEELEKNSKQLLEQAEEFYKQIGKKYYELHSTDAEECIRDEVEKLNEINIQLKYISEQIEAYKNGHICTACGGEISEDDRFCPNCGKQIIRENTSTDNGNMQCPRCGEVYEEHQKFCSKCGFLLSGEEMKQNILKEEQKESMQHVCPNCGAETDENMKFCIICGKKLK</sequence>
<keyword evidence="4" id="KW-1185">Reference proteome</keyword>
<evidence type="ECO:0000256" key="1">
    <source>
        <dbReference type="SAM" id="Coils"/>
    </source>
</evidence>
<dbReference type="Pfam" id="PF13240">
    <property type="entry name" value="Zn_Ribbon_1"/>
    <property type="match status" value="1"/>
</dbReference>
<organism evidence="3 4">
    <name type="scientific">Hominiventricola filiformis</name>
    <dbReference type="NCBI Taxonomy" id="2885352"/>
    <lineage>
        <taxon>Bacteria</taxon>
        <taxon>Bacillati</taxon>
        <taxon>Bacillota</taxon>
        <taxon>Clostridia</taxon>
        <taxon>Lachnospirales</taxon>
        <taxon>Lachnospiraceae</taxon>
        <taxon>Hominiventricola</taxon>
    </lineage>
</organism>
<feature type="domain" description="TFIIB-type" evidence="2">
    <location>
        <begin position="86"/>
        <end position="119"/>
    </location>
</feature>
<comment type="caution">
    <text evidence="3">The sequence shown here is derived from an EMBL/GenBank/DDBJ whole genome shotgun (WGS) entry which is preliminary data.</text>
</comment>
<dbReference type="EMBL" id="JAJEPS010000006">
    <property type="protein sequence ID" value="MCC2126147.1"/>
    <property type="molecule type" value="Genomic_DNA"/>
</dbReference>
<dbReference type="InterPro" id="IPR013137">
    <property type="entry name" value="Znf_TFIIB"/>
</dbReference>
<reference evidence="3 4" key="1">
    <citation type="submission" date="2021-10" db="EMBL/GenBank/DDBJ databases">
        <title>Anaerobic single-cell dispensing facilitates the cultivation of human gut bacteria.</title>
        <authorList>
            <person name="Afrizal A."/>
        </authorList>
    </citation>
    <scope>NUCLEOTIDE SEQUENCE [LARGE SCALE GENOMIC DNA]</scope>
    <source>
        <strain evidence="3 4">CLA-AA-H276</strain>
    </source>
</reference>
<dbReference type="AlphaFoldDB" id="A0AAE3A7S1"/>
<dbReference type="PROSITE" id="PS51134">
    <property type="entry name" value="ZF_TFIIB"/>
    <property type="match status" value="1"/>
</dbReference>
<keyword evidence="1" id="KW-0175">Coiled coil</keyword>
<proteinExistence type="predicted"/>
<gene>
    <name evidence="3" type="ORF">LKD36_08140</name>
</gene>
<dbReference type="InterPro" id="IPR026870">
    <property type="entry name" value="Zinc_ribbon_dom"/>
</dbReference>